<protein>
    <submittedName>
        <fullName evidence="1">Uncharacterized protein</fullName>
    </submittedName>
</protein>
<dbReference type="Proteomes" id="UP000564806">
    <property type="component" value="Unassembled WGS sequence"/>
</dbReference>
<gene>
    <name evidence="1" type="ORF">HPT30_22165</name>
</gene>
<reference evidence="1" key="1">
    <citation type="submission" date="2020-06" db="EMBL/GenBank/DDBJ databases">
        <title>Paenibacillus sp. nov., isolated from soil.</title>
        <authorList>
            <person name="Seo Y.L."/>
        </authorList>
    </citation>
    <scope>NUCLEOTIDE SEQUENCE [LARGE SCALE GENOMIC DNA]</scope>
    <source>
        <strain evidence="1">JW14</strain>
    </source>
</reference>
<comment type="caution">
    <text evidence="1">The sequence shown here is derived from an EMBL/GenBank/DDBJ whole genome shotgun (WGS) entry which is preliminary data.</text>
</comment>
<dbReference type="AlphaFoldDB" id="A0A850EYZ9"/>
<dbReference type="RefSeq" id="WP_175373491.1">
    <property type="nucleotide sequence ID" value="NZ_JABWCS010000217.1"/>
</dbReference>
<organism evidence="1 2">
    <name type="scientific">Paenibacillus agri</name>
    <dbReference type="NCBI Taxonomy" id="2744309"/>
    <lineage>
        <taxon>Bacteria</taxon>
        <taxon>Bacillati</taxon>
        <taxon>Bacillota</taxon>
        <taxon>Bacilli</taxon>
        <taxon>Bacillales</taxon>
        <taxon>Paenibacillaceae</taxon>
        <taxon>Paenibacillus</taxon>
    </lineage>
</organism>
<sequence>MNELKEIQDLEKAIKAFENLIKKDPNTVRGLEQRLQQLAKDIIELTK</sequence>
<keyword evidence="2" id="KW-1185">Reference proteome</keyword>
<evidence type="ECO:0000313" key="1">
    <source>
        <dbReference type="EMBL" id="NUU63061.1"/>
    </source>
</evidence>
<evidence type="ECO:0000313" key="2">
    <source>
        <dbReference type="Proteomes" id="UP000564806"/>
    </source>
</evidence>
<accession>A0A850EYZ9</accession>
<dbReference type="EMBL" id="JABWCS010000217">
    <property type="protein sequence ID" value="NUU63061.1"/>
    <property type="molecule type" value="Genomic_DNA"/>
</dbReference>
<proteinExistence type="predicted"/>
<name>A0A850EYZ9_9BACL</name>